<dbReference type="PANTHER" id="PTHR36380:SF1">
    <property type="entry name" value="OS01G0755100 PROTEIN"/>
    <property type="match status" value="1"/>
</dbReference>
<dbReference type="EMBL" id="CAWUPB010001184">
    <property type="protein sequence ID" value="CAK7350454.1"/>
    <property type="molecule type" value="Genomic_DNA"/>
</dbReference>
<feature type="compositionally biased region" description="Polar residues" evidence="1">
    <location>
        <begin position="221"/>
        <end position="232"/>
    </location>
</feature>
<evidence type="ECO:0000313" key="3">
    <source>
        <dbReference type="Proteomes" id="UP001314170"/>
    </source>
</evidence>
<keyword evidence="3" id="KW-1185">Reference proteome</keyword>
<feature type="compositionally biased region" description="Polar residues" evidence="1">
    <location>
        <begin position="83"/>
        <end position="105"/>
    </location>
</feature>
<dbReference type="Proteomes" id="UP001314170">
    <property type="component" value="Unassembled WGS sequence"/>
</dbReference>
<gene>
    <name evidence="2" type="ORF">DCAF_LOCUS23185</name>
</gene>
<comment type="caution">
    <text evidence="2">The sequence shown here is derived from an EMBL/GenBank/DDBJ whole genome shotgun (WGS) entry which is preliminary data.</text>
</comment>
<protein>
    <submittedName>
        <fullName evidence="2">Uncharacterized protein</fullName>
    </submittedName>
</protein>
<feature type="region of interest" description="Disordered" evidence="1">
    <location>
        <begin position="1"/>
        <end position="232"/>
    </location>
</feature>
<feature type="compositionally biased region" description="Polar residues" evidence="1">
    <location>
        <begin position="117"/>
        <end position="130"/>
    </location>
</feature>
<dbReference type="PANTHER" id="PTHR36380">
    <property type="entry name" value="BNAA03G58330D PROTEIN"/>
    <property type="match status" value="1"/>
</dbReference>
<dbReference type="InterPro" id="IPR038777">
    <property type="entry name" value="At4g18490-like"/>
</dbReference>
<feature type="compositionally biased region" description="Polar residues" evidence="1">
    <location>
        <begin position="62"/>
        <end position="72"/>
    </location>
</feature>
<sequence>MKSLDADGVLSDRSECQDSKINQAGGSAAFFDDGQTEKPTASESVTTSKVETSLAGGAADCSLNNILPSRSGLNEDVAVSHGARTSTEKSISGTAEETEHQSCSPERTVPSEPYAPQKTQILAVQSVSRNDSTEDIVSNVEIDVGSPSMEVDKESGAEQTVNGRIVDGTKPSHESSQEKNSDTLHLTGSEKKGGESKWTGGEIQTDNTVEAEPMPDDSDTETTSIRSLSGTAPQECNISKDIQDSASKLLVTLASETVADKIVPIKEKESGDVRSKFFSSSKPVPKLHHPSTEGVAVSSSGSKGIYAMQSSHPEIGKRQRLPAIDAHLGRKLVGDSKSPFRELSKGEPALLGIEKNVKTLCNISDSVPYNLIRESINCDGVQNGCKAVVTPIPPVDKEVPKGNPAGLGSKMNTKDLHNFGCGIIHAGLTDKTTKSNTQTSEKCRIVVSSIASMRNSKIISAEVLKDVKKTPDLSSLKISKSMGSMRNSTIISAEGLKAVKKTPDLYSLKISKSMGENKRPNAIREREISFSRNSEKNMEVNRNNASKIILPVVNAEKKSPLITSLKRKTIEAVNADLVLSNPPKRLSLSPRENRNFKECSESIVEDQVCDNGDRAGSKTSTVFYDHCSGLQRTQELNIKDIDISSAMENDGNVKMAEAFAKELEDPSMEKFHFYGLEGQLNNVFTLDFSLSGSIFTISGGFIGVDSFPSGLFIQLLDSKTGETLSVS</sequence>
<feature type="region of interest" description="Disordered" evidence="1">
    <location>
        <begin position="276"/>
        <end position="299"/>
    </location>
</feature>
<organism evidence="2 3">
    <name type="scientific">Dovyalis caffra</name>
    <dbReference type="NCBI Taxonomy" id="77055"/>
    <lineage>
        <taxon>Eukaryota</taxon>
        <taxon>Viridiplantae</taxon>
        <taxon>Streptophyta</taxon>
        <taxon>Embryophyta</taxon>
        <taxon>Tracheophyta</taxon>
        <taxon>Spermatophyta</taxon>
        <taxon>Magnoliopsida</taxon>
        <taxon>eudicotyledons</taxon>
        <taxon>Gunneridae</taxon>
        <taxon>Pentapetalae</taxon>
        <taxon>rosids</taxon>
        <taxon>fabids</taxon>
        <taxon>Malpighiales</taxon>
        <taxon>Salicaceae</taxon>
        <taxon>Flacourtieae</taxon>
        <taxon>Dovyalis</taxon>
    </lineage>
</organism>
<dbReference type="AlphaFoldDB" id="A0AAV1SG65"/>
<feature type="compositionally biased region" description="Low complexity" evidence="1">
    <location>
        <begin position="41"/>
        <end position="53"/>
    </location>
</feature>
<reference evidence="2 3" key="1">
    <citation type="submission" date="2024-01" db="EMBL/GenBank/DDBJ databases">
        <authorList>
            <person name="Waweru B."/>
        </authorList>
    </citation>
    <scope>NUCLEOTIDE SEQUENCE [LARGE SCALE GENOMIC DNA]</scope>
</reference>
<proteinExistence type="predicted"/>
<evidence type="ECO:0000256" key="1">
    <source>
        <dbReference type="SAM" id="MobiDB-lite"/>
    </source>
</evidence>
<evidence type="ECO:0000313" key="2">
    <source>
        <dbReference type="EMBL" id="CAK7350454.1"/>
    </source>
</evidence>
<feature type="compositionally biased region" description="Basic and acidic residues" evidence="1">
    <location>
        <begin position="170"/>
        <end position="195"/>
    </location>
</feature>
<name>A0AAV1SG65_9ROSI</name>
<accession>A0AAV1SG65</accession>